<sequence length="421" mass="43987">MSNHFHCAAPAAPSFTAVVWDTQHPLADTRLRELVSDAQVVGVGESAHFVAEFNAARAGLVEALIREVGAGSVALEIGHDEAPLVEQWLAGERPEELGTLVGPLTTALYGTFLVDLRRRLPRGHNIRVLGVDLPNSLTIEPSVAPLADILAAVDPAAAELVGSTRELAGQIVGGSAAASAMSWLALERSAQDSLTVHLAQLRARVHALCVVHEAGDDAHLWRQASALADAAATTDVMLRAMADLFSGTVRVDDTTIREVYVARRITDAVDALDDGGRIAYVAHNNHVQKTPVVFDGVLTAHPAGGLLASSLGSRYRSIALTHADDQVPEMVVPAATDVGFRVERAGAATIGERSVEAACVDVLSTADAAIVYWETTAGTDAGAIRIRSQSATTDVDTESFDTALVLASATTDAAATALGLN</sequence>
<evidence type="ECO:0000313" key="1">
    <source>
        <dbReference type="EMBL" id="OUC75648.1"/>
    </source>
</evidence>
<dbReference type="CDD" id="cd14728">
    <property type="entry name" value="Ere-like"/>
    <property type="match status" value="1"/>
</dbReference>
<protein>
    <recommendedName>
        <fullName evidence="3">Erythromycin esterase</fullName>
    </recommendedName>
</protein>
<gene>
    <name evidence="1" type="ORF">CA982_25560</name>
</gene>
<accession>A0A243Q306</accession>
<keyword evidence="2" id="KW-1185">Reference proteome</keyword>
<dbReference type="PANTHER" id="PTHR31299:SF0">
    <property type="entry name" value="ESTERASE, PUTATIVE (AFU_ORTHOLOGUE AFUA_1G05850)-RELATED"/>
    <property type="match status" value="1"/>
</dbReference>
<dbReference type="SUPFAM" id="SSF159501">
    <property type="entry name" value="EreA/ChaN-like"/>
    <property type="match status" value="1"/>
</dbReference>
<name>A0A243Q306_9ACTN</name>
<dbReference type="GO" id="GO:0046677">
    <property type="term" value="P:response to antibiotic"/>
    <property type="evidence" value="ECO:0007669"/>
    <property type="project" value="InterPro"/>
</dbReference>
<dbReference type="STRING" id="417102.CA982_25560"/>
<evidence type="ECO:0008006" key="3">
    <source>
        <dbReference type="Google" id="ProtNLM"/>
    </source>
</evidence>
<dbReference type="InterPro" id="IPR052036">
    <property type="entry name" value="Hydrolase/PRTase-associated"/>
</dbReference>
<dbReference type="PIRSF" id="PIRSF000880">
    <property type="entry name" value="Eryth_est"/>
    <property type="match status" value="1"/>
</dbReference>
<evidence type="ECO:0000313" key="2">
    <source>
        <dbReference type="Proteomes" id="UP000194632"/>
    </source>
</evidence>
<dbReference type="Gene3D" id="3.40.1660.10">
    <property type="entry name" value="EreA-like (biosynthetic domain)"/>
    <property type="match status" value="2"/>
</dbReference>
<dbReference type="Proteomes" id="UP000194632">
    <property type="component" value="Unassembled WGS sequence"/>
</dbReference>
<dbReference type="EMBL" id="NGFO01000060">
    <property type="protein sequence ID" value="OUC75648.1"/>
    <property type="molecule type" value="Genomic_DNA"/>
</dbReference>
<dbReference type="PANTHER" id="PTHR31299">
    <property type="entry name" value="ESTERASE, PUTATIVE (AFU_ORTHOLOGUE AFUA_1G05850)-RELATED"/>
    <property type="match status" value="1"/>
</dbReference>
<reference evidence="1 2" key="1">
    <citation type="submission" date="2017-05" db="EMBL/GenBank/DDBJ databases">
        <title>Biotechnological potential of actinobacteria isolated from South African environments.</title>
        <authorList>
            <person name="Le Roes-Hill M."/>
            <person name="Prins A."/>
            <person name="Durrell K.A."/>
        </authorList>
    </citation>
    <scope>NUCLEOTIDE SEQUENCE [LARGE SCALE GENOMIC DNA]</scope>
    <source>
        <strain evidence="1">BS2</strain>
    </source>
</reference>
<dbReference type="InterPro" id="IPR016273">
    <property type="entry name" value="Emycin_Estase_proteobac"/>
</dbReference>
<dbReference type="Pfam" id="PF05139">
    <property type="entry name" value="Erythro_esteras"/>
    <property type="match status" value="1"/>
</dbReference>
<comment type="caution">
    <text evidence="1">The sequence shown here is derived from an EMBL/GenBank/DDBJ whole genome shotgun (WGS) entry which is preliminary data.</text>
</comment>
<proteinExistence type="predicted"/>
<organism evidence="1 2">
    <name type="scientific">Gordonia lacunae</name>
    <dbReference type="NCBI Taxonomy" id="417102"/>
    <lineage>
        <taxon>Bacteria</taxon>
        <taxon>Bacillati</taxon>
        <taxon>Actinomycetota</taxon>
        <taxon>Actinomycetes</taxon>
        <taxon>Mycobacteriales</taxon>
        <taxon>Gordoniaceae</taxon>
        <taxon>Gordonia</taxon>
    </lineage>
</organism>
<dbReference type="AlphaFoldDB" id="A0A243Q306"/>
<dbReference type="InterPro" id="IPR007815">
    <property type="entry name" value="Emycin_Estase"/>
</dbReference>